<dbReference type="Gramene" id="mRNA:HanXRQr2_Chr16g0754601">
    <property type="protein sequence ID" value="mRNA:HanXRQr2_Chr16g0754601"/>
    <property type="gene ID" value="HanXRQr2_Chr16g0754601"/>
</dbReference>
<dbReference type="EMBL" id="MNCJ02000331">
    <property type="protein sequence ID" value="KAF5760532.1"/>
    <property type="molecule type" value="Genomic_DNA"/>
</dbReference>
<dbReference type="InterPro" id="IPR032881">
    <property type="entry name" value="Oberon-like_PHD"/>
</dbReference>
<reference evidence="13" key="2">
    <citation type="submission" date="2017-02" db="EMBL/GenBank/DDBJ databases">
        <title>Sunflower complete genome.</title>
        <authorList>
            <person name="Langlade N."/>
            <person name="Munos S."/>
        </authorList>
    </citation>
    <scope>NUCLEOTIDE SEQUENCE [LARGE SCALE GENOMIC DNA]</scope>
    <source>
        <tissue evidence="13">Leaves</tissue>
    </source>
</reference>
<evidence type="ECO:0000256" key="9">
    <source>
        <dbReference type="SAM" id="MobiDB-lite"/>
    </source>
</evidence>
<feature type="domain" description="Oberon coiled-coil region" evidence="11">
    <location>
        <begin position="424"/>
        <end position="555"/>
    </location>
</feature>
<proteinExistence type="predicted"/>
<evidence type="ECO:0000259" key="10">
    <source>
        <dbReference type="Pfam" id="PF07227"/>
    </source>
</evidence>
<evidence type="ECO:0000256" key="1">
    <source>
        <dbReference type="ARBA" id="ARBA00004123"/>
    </source>
</evidence>
<keyword evidence="14" id="KW-1185">Reference proteome</keyword>
<evidence type="ECO:0000256" key="7">
    <source>
        <dbReference type="PIRNR" id="PIRNR025218"/>
    </source>
</evidence>
<comment type="function">
    <text evidence="7">Probable transcription factor.</text>
</comment>
<feature type="compositionally biased region" description="Polar residues" evidence="9">
    <location>
        <begin position="23"/>
        <end position="34"/>
    </location>
</feature>
<dbReference type="InterPro" id="IPR047578">
    <property type="entry name" value="OBE1-like_PHD"/>
</dbReference>
<dbReference type="STRING" id="4232.A0A251S0J7"/>
<dbReference type="GO" id="GO:0010071">
    <property type="term" value="P:root meristem specification"/>
    <property type="evidence" value="ECO:0000318"/>
    <property type="project" value="GO_Central"/>
</dbReference>
<name>A0A251S0J7_HELAN</name>
<evidence type="ECO:0000313" key="14">
    <source>
        <dbReference type="Proteomes" id="UP000215914"/>
    </source>
</evidence>
<dbReference type="GO" id="GO:0010492">
    <property type="term" value="P:maintenance of shoot apical meristem identity"/>
    <property type="evidence" value="ECO:0000318"/>
    <property type="project" value="GO_Central"/>
</dbReference>
<keyword evidence="2 7" id="KW-0479">Metal-binding</keyword>
<dbReference type="InterPro" id="IPR032535">
    <property type="entry name" value="Oberon_CC"/>
</dbReference>
<dbReference type="CDD" id="cd15612">
    <property type="entry name" value="PHD_OBE1_like"/>
    <property type="match status" value="1"/>
</dbReference>
<gene>
    <name evidence="13" type="primary">PVIP</name>
    <name evidence="13" type="ORF">HannXRQ_Chr16g0516801</name>
    <name evidence="12" type="ORF">HanXRQr2_Chr16g0754601</name>
</gene>
<dbReference type="PANTHER" id="PTHR21736">
    <property type="entry name" value="VERNALIZATION-INSENSITIVE PROTEIN 3"/>
    <property type="match status" value="1"/>
</dbReference>
<dbReference type="FunCoup" id="A0A251S0J7">
    <property type="interactions" value="3023"/>
</dbReference>
<keyword evidence="3" id="KW-0863">Zinc-finger</keyword>
<dbReference type="InParanoid" id="A0A251S0J7"/>
<dbReference type="OMA" id="GPSNDCH"/>
<feature type="coiled-coil region" evidence="8">
    <location>
        <begin position="405"/>
        <end position="492"/>
    </location>
</feature>
<dbReference type="PIRSF" id="PIRSF025218">
    <property type="entry name" value="DUF1423_pln"/>
    <property type="match status" value="1"/>
</dbReference>
<feature type="compositionally biased region" description="Polar residues" evidence="9">
    <location>
        <begin position="45"/>
        <end position="55"/>
    </location>
</feature>
<sequence length="558" mass="63663">MDSSSGSHFNNQPSPKMMPPRQQVKSGVLHTSLSLVPPPDAFGSPNVQERGPNSDQVRESPTESASSRDTWPDPLIVSKQMEREKQKEPENNFAENSVTRHISRLDKMSLRDICSERVDIIAEKMHHLPYEFLDNLKNQLRVLIEGTSGDQIKEEYIFLQKMVMGRGDLTEKVLTMAHRGQLELLVAVKTGIQAFLHPTVSLSQASLIEIFLYKRCRNIACGSQIPADDCTCEICSKRNGFCNLCMCVICTKFDFEVNTCRWIGCDACSHWTHTDCAIRNGQIGVGPVKSGGMLFRCRACMRTSELFGWVKDVFNQCAPLWDRESLIKELDCVRRIFHRSNENRGRNLYLKCEELVEKLKSGSTEAVACKAILSFFQEGEMETPKTEEGGVMAPQEAFNRIADVVHEAIKKMEMVENEKARMVKKARLALEACDEDLKDKNRELAALNLERQKKKQQVDELQSIVRLKQAEAEMFDLKASEARREAERLQRISLANAQKEDDYASRYLKQRLHEAEAEKQYLFQKIRLQEEGSSRDTGPAEPSQMIMYNKIQDLLKKI</sequence>
<organism evidence="13 14">
    <name type="scientific">Helianthus annuus</name>
    <name type="common">Common sunflower</name>
    <dbReference type="NCBI Taxonomy" id="4232"/>
    <lineage>
        <taxon>Eukaryota</taxon>
        <taxon>Viridiplantae</taxon>
        <taxon>Streptophyta</taxon>
        <taxon>Embryophyta</taxon>
        <taxon>Tracheophyta</taxon>
        <taxon>Spermatophyta</taxon>
        <taxon>Magnoliopsida</taxon>
        <taxon>eudicotyledons</taxon>
        <taxon>Gunneridae</taxon>
        <taxon>Pentapetalae</taxon>
        <taxon>asterids</taxon>
        <taxon>campanulids</taxon>
        <taxon>Asterales</taxon>
        <taxon>Asteraceae</taxon>
        <taxon>Asteroideae</taxon>
        <taxon>Heliantheae alliance</taxon>
        <taxon>Heliantheae</taxon>
        <taxon>Helianthus</taxon>
    </lineage>
</organism>
<keyword evidence="6 7" id="KW-0539">Nucleus</keyword>
<dbReference type="PRINTS" id="PR01544">
    <property type="entry name" value="ARATH130DUF"/>
</dbReference>
<dbReference type="GO" id="GO:0010078">
    <property type="term" value="P:maintenance of root meristem identity"/>
    <property type="evidence" value="ECO:0000318"/>
    <property type="project" value="GO_Central"/>
</dbReference>
<protein>
    <recommendedName>
        <fullName evidence="7">OBERON-like protein</fullName>
    </recommendedName>
</protein>
<feature type="compositionally biased region" description="Polar residues" evidence="9">
    <location>
        <begin position="1"/>
        <end position="14"/>
    </location>
</feature>
<evidence type="ECO:0000313" key="13">
    <source>
        <dbReference type="EMBL" id="OTF91973.1"/>
    </source>
</evidence>
<evidence type="ECO:0000256" key="5">
    <source>
        <dbReference type="ARBA" id="ARBA00023054"/>
    </source>
</evidence>
<dbReference type="Pfam" id="PF16312">
    <property type="entry name" value="Oberon_cc"/>
    <property type="match status" value="1"/>
</dbReference>
<dbReference type="GO" id="GO:0010468">
    <property type="term" value="P:regulation of gene expression"/>
    <property type="evidence" value="ECO:0000318"/>
    <property type="project" value="GO_Central"/>
</dbReference>
<reference evidence="12 14" key="1">
    <citation type="journal article" date="2017" name="Nature">
        <title>The sunflower genome provides insights into oil metabolism, flowering and Asterid evolution.</title>
        <authorList>
            <person name="Badouin H."/>
            <person name="Gouzy J."/>
            <person name="Grassa C.J."/>
            <person name="Murat F."/>
            <person name="Staton S.E."/>
            <person name="Cottret L."/>
            <person name="Lelandais-Briere C."/>
            <person name="Owens G.L."/>
            <person name="Carrere S."/>
            <person name="Mayjonade B."/>
            <person name="Legrand L."/>
            <person name="Gill N."/>
            <person name="Kane N.C."/>
            <person name="Bowers J.E."/>
            <person name="Hubner S."/>
            <person name="Bellec A."/>
            <person name="Berard A."/>
            <person name="Berges H."/>
            <person name="Blanchet N."/>
            <person name="Boniface M.C."/>
            <person name="Brunel D."/>
            <person name="Catrice O."/>
            <person name="Chaidir N."/>
            <person name="Claudel C."/>
            <person name="Donnadieu C."/>
            <person name="Faraut T."/>
            <person name="Fievet G."/>
            <person name="Helmstetter N."/>
            <person name="King M."/>
            <person name="Knapp S.J."/>
            <person name="Lai Z."/>
            <person name="Le Paslier M.C."/>
            <person name="Lippi Y."/>
            <person name="Lorenzon L."/>
            <person name="Mandel J.R."/>
            <person name="Marage G."/>
            <person name="Marchand G."/>
            <person name="Marquand E."/>
            <person name="Bret-Mestries E."/>
            <person name="Morien E."/>
            <person name="Nambeesan S."/>
            <person name="Nguyen T."/>
            <person name="Pegot-Espagnet P."/>
            <person name="Pouilly N."/>
            <person name="Raftis F."/>
            <person name="Sallet E."/>
            <person name="Schiex T."/>
            <person name="Thomas J."/>
            <person name="Vandecasteele C."/>
            <person name="Vares D."/>
            <person name="Vear F."/>
            <person name="Vautrin S."/>
            <person name="Crespi M."/>
            <person name="Mangin B."/>
            <person name="Burke J.M."/>
            <person name="Salse J."/>
            <person name="Munos S."/>
            <person name="Vincourt P."/>
            <person name="Rieseberg L.H."/>
            <person name="Langlade N.B."/>
        </authorList>
    </citation>
    <scope>NUCLEOTIDE SEQUENCE [LARGE SCALE GENOMIC DNA]</scope>
    <source>
        <strain evidence="14">cv. SF193</strain>
        <tissue evidence="12">Leaves</tissue>
    </source>
</reference>
<dbReference type="GO" id="GO:0005634">
    <property type="term" value="C:nucleus"/>
    <property type="evidence" value="ECO:0000318"/>
    <property type="project" value="GO_Central"/>
</dbReference>
<feature type="domain" description="Oberon-like PHD finger" evidence="10">
    <location>
        <begin position="216"/>
        <end position="335"/>
    </location>
</feature>
<evidence type="ECO:0000256" key="2">
    <source>
        <dbReference type="ARBA" id="ARBA00022723"/>
    </source>
</evidence>
<evidence type="ECO:0000256" key="4">
    <source>
        <dbReference type="ARBA" id="ARBA00022833"/>
    </source>
</evidence>
<feature type="region of interest" description="Disordered" evidence="9">
    <location>
        <begin position="1"/>
        <end position="74"/>
    </location>
</feature>
<dbReference type="InterPro" id="IPR004082">
    <property type="entry name" value="OBERON"/>
</dbReference>
<accession>A0A251S0J7</accession>
<dbReference type="GO" id="GO:0008270">
    <property type="term" value="F:zinc ion binding"/>
    <property type="evidence" value="ECO:0007669"/>
    <property type="project" value="UniProtKB-KW"/>
</dbReference>
<reference evidence="12" key="3">
    <citation type="submission" date="2020-06" db="EMBL/GenBank/DDBJ databases">
        <title>Helianthus annuus Genome sequencing and assembly Release 2.</title>
        <authorList>
            <person name="Gouzy J."/>
            <person name="Langlade N."/>
            <person name="Munos S."/>
        </authorList>
    </citation>
    <scope>NUCLEOTIDE SEQUENCE</scope>
    <source>
        <tissue evidence="12">Leaves</tissue>
    </source>
</reference>
<evidence type="ECO:0000313" key="12">
    <source>
        <dbReference type="EMBL" id="KAF5760532.1"/>
    </source>
</evidence>
<keyword evidence="4 7" id="KW-0862">Zinc</keyword>
<evidence type="ECO:0000256" key="3">
    <source>
        <dbReference type="ARBA" id="ARBA00022771"/>
    </source>
</evidence>
<dbReference type="EMBL" id="CM007905">
    <property type="protein sequence ID" value="OTF91973.1"/>
    <property type="molecule type" value="Genomic_DNA"/>
</dbReference>
<dbReference type="AlphaFoldDB" id="A0A251S0J7"/>
<comment type="subcellular location">
    <subcellularLocation>
        <location evidence="1 7">Nucleus</location>
    </subcellularLocation>
</comment>
<keyword evidence="5 8" id="KW-0175">Coiled coil</keyword>
<dbReference type="PANTHER" id="PTHR21736:SF41">
    <property type="entry name" value="OBERON-LIKE PROTEIN"/>
    <property type="match status" value="1"/>
</dbReference>
<dbReference type="OrthoDB" id="1892623at2759"/>
<dbReference type="Pfam" id="PF07227">
    <property type="entry name" value="PHD_Oberon"/>
    <property type="match status" value="1"/>
</dbReference>
<evidence type="ECO:0000256" key="8">
    <source>
        <dbReference type="SAM" id="Coils"/>
    </source>
</evidence>
<dbReference type="Proteomes" id="UP000215914">
    <property type="component" value="Chromosome 16"/>
</dbReference>
<evidence type="ECO:0000259" key="11">
    <source>
        <dbReference type="Pfam" id="PF16312"/>
    </source>
</evidence>
<evidence type="ECO:0000256" key="6">
    <source>
        <dbReference type="ARBA" id="ARBA00023242"/>
    </source>
</evidence>